<name>A6G3K4_9BACT</name>
<dbReference type="InterPro" id="IPR001387">
    <property type="entry name" value="Cro/C1-type_HTH"/>
</dbReference>
<accession>A6G3K4</accession>
<dbReference type="CDD" id="cd00093">
    <property type="entry name" value="HTH_XRE"/>
    <property type="match status" value="1"/>
</dbReference>
<organism evidence="2 3">
    <name type="scientific">Plesiocystis pacifica SIR-1</name>
    <dbReference type="NCBI Taxonomy" id="391625"/>
    <lineage>
        <taxon>Bacteria</taxon>
        <taxon>Pseudomonadati</taxon>
        <taxon>Myxococcota</taxon>
        <taxon>Polyangia</taxon>
        <taxon>Nannocystales</taxon>
        <taxon>Nannocystaceae</taxon>
        <taxon>Plesiocystis</taxon>
    </lineage>
</organism>
<keyword evidence="2" id="KW-0238">DNA-binding</keyword>
<evidence type="ECO:0000259" key="1">
    <source>
        <dbReference type="PROSITE" id="PS50943"/>
    </source>
</evidence>
<dbReference type="PROSITE" id="PS50943">
    <property type="entry name" value="HTH_CROC1"/>
    <property type="match status" value="1"/>
</dbReference>
<evidence type="ECO:0000313" key="2">
    <source>
        <dbReference type="EMBL" id="EDM79611.1"/>
    </source>
</evidence>
<dbReference type="Proteomes" id="UP000005801">
    <property type="component" value="Unassembled WGS sequence"/>
</dbReference>
<dbReference type="Gene3D" id="1.10.260.40">
    <property type="entry name" value="lambda repressor-like DNA-binding domains"/>
    <property type="match status" value="1"/>
</dbReference>
<keyword evidence="3" id="KW-1185">Reference proteome</keyword>
<dbReference type="EMBL" id="ABCS01000018">
    <property type="protein sequence ID" value="EDM79611.1"/>
    <property type="molecule type" value="Genomic_DNA"/>
</dbReference>
<dbReference type="Pfam" id="PF01381">
    <property type="entry name" value="HTH_3"/>
    <property type="match status" value="1"/>
</dbReference>
<gene>
    <name evidence="2" type="ORF">PPSIR1_21324</name>
</gene>
<dbReference type="STRING" id="391625.PPSIR1_21324"/>
<dbReference type="SUPFAM" id="SSF47413">
    <property type="entry name" value="lambda repressor-like DNA-binding domains"/>
    <property type="match status" value="1"/>
</dbReference>
<sequence length="94" mass="10560">MTQETLAEHSGLSSDTIRRLEHGVFSPSLDTLDKLCLGLDLMLSTVFFGFEIGERDIARELVDMVCTRSVEEIELATAVLRLLFAELDRRDETA</sequence>
<reference evidence="2 3" key="1">
    <citation type="submission" date="2007-06" db="EMBL/GenBank/DDBJ databases">
        <authorList>
            <person name="Shimkets L."/>
            <person name="Ferriera S."/>
            <person name="Johnson J."/>
            <person name="Kravitz S."/>
            <person name="Beeson K."/>
            <person name="Sutton G."/>
            <person name="Rogers Y.-H."/>
            <person name="Friedman R."/>
            <person name="Frazier M."/>
            <person name="Venter J.C."/>
        </authorList>
    </citation>
    <scope>NUCLEOTIDE SEQUENCE [LARGE SCALE GENOMIC DNA]</scope>
    <source>
        <strain evidence="2 3">SIR-1</strain>
    </source>
</reference>
<dbReference type="InterPro" id="IPR010982">
    <property type="entry name" value="Lambda_DNA-bd_dom_sf"/>
</dbReference>
<dbReference type="eggNOG" id="COG1396">
    <property type="taxonomic scope" value="Bacteria"/>
</dbReference>
<evidence type="ECO:0000313" key="3">
    <source>
        <dbReference type="Proteomes" id="UP000005801"/>
    </source>
</evidence>
<protein>
    <submittedName>
        <fullName evidence="2">DNA-binding protein</fullName>
    </submittedName>
</protein>
<comment type="caution">
    <text evidence="2">The sequence shown here is derived from an EMBL/GenBank/DDBJ whole genome shotgun (WGS) entry which is preliminary data.</text>
</comment>
<dbReference type="AlphaFoldDB" id="A6G3K4"/>
<proteinExistence type="predicted"/>
<dbReference type="GO" id="GO:0003677">
    <property type="term" value="F:DNA binding"/>
    <property type="evidence" value="ECO:0007669"/>
    <property type="project" value="UniProtKB-KW"/>
</dbReference>
<feature type="domain" description="HTH cro/C1-type" evidence="1">
    <location>
        <begin position="1"/>
        <end position="48"/>
    </location>
</feature>